<reference evidence="2 3" key="1">
    <citation type="submission" date="2010-12" db="EMBL/GenBank/DDBJ databases">
        <authorList>
            <person name="Muzny D."/>
            <person name="Qin X."/>
            <person name="Deng J."/>
            <person name="Jiang H."/>
            <person name="Liu Y."/>
            <person name="Qu J."/>
            <person name="Song X.-Z."/>
            <person name="Zhang L."/>
            <person name="Thornton R."/>
            <person name="Coyle M."/>
            <person name="Francisco L."/>
            <person name="Jackson L."/>
            <person name="Javaid M."/>
            <person name="Korchina V."/>
            <person name="Kovar C."/>
            <person name="Mata R."/>
            <person name="Mathew T."/>
            <person name="Ngo R."/>
            <person name="Nguyen L."/>
            <person name="Nguyen N."/>
            <person name="Okwuonu G."/>
            <person name="Ongeri F."/>
            <person name="Pham C."/>
            <person name="Simmons D."/>
            <person name="Wilczek-Boney K."/>
            <person name="Hale W."/>
            <person name="Jakkamsetti A."/>
            <person name="Pham P."/>
            <person name="Ruth R."/>
            <person name="San Lucas F."/>
            <person name="Warren J."/>
            <person name="Zhang J."/>
            <person name="Zhao Z."/>
            <person name="Zhou C."/>
            <person name="Zhu D."/>
            <person name="Lee S."/>
            <person name="Bess C."/>
            <person name="Blankenburg K."/>
            <person name="Forbes L."/>
            <person name="Fu Q."/>
            <person name="Gubbala S."/>
            <person name="Hirani K."/>
            <person name="Jayaseelan J.C."/>
            <person name="Lara F."/>
            <person name="Munidasa M."/>
            <person name="Palculict T."/>
            <person name="Patil S."/>
            <person name="Pu L.-L."/>
            <person name="Saada N."/>
            <person name="Tang L."/>
            <person name="Weissenberger G."/>
            <person name="Zhu Y."/>
            <person name="Hemphill L."/>
            <person name="Shang Y."/>
            <person name="Youmans B."/>
            <person name="Ayvaz T."/>
            <person name="Ross M."/>
            <person name="Santibanez J."/>
            <person name="Aqrawi P."/>
            <person name="Gross S."/>
            <person name="Joshi V."/>
            <person name="Fowler G."/>
            <person name="Nazareth L."/>
            <person name="Reid J."/>
            <person name="Worley K."/>
            <person name="Petrosino J."/>
            <person name="Highlander S."/>
            <person name="Gibbs R."/>
        </authorList>
    </citation>
    <scope>NUCLEOTIDE SEQUENCE [LARGE SCALE GENOMIC DNA]</scope>
    <source>
        <strain evidence="2 3">DSM 15606</strain>
    </source>
</reference>
<protein>
    <submittedName>
        <fullName evidence="2">Uncharacterized protein</fullName>
    </submittedName>
</protein>
<accession>E6MTN0</accession>
<name>E6MTN0_9BACT</name>
<keyword evidence="3" id="KW-1185">Reference proteome</keyword>
<evidence type="ECO:0000313" key="3">
    <source>
        <dbReference type="Proteomes" id="UP000003874"/>
    </source>
</evidence>
<keyword evidence="1" id="KW-0472">Membrane</keyword>
<sequence>MDRRNLLLEMVMFLPFCSLIFTYCWRFKDYGVILLFASENNRIFVVKFNN</sequence>
<evidence type="ECO:0000313" key="2">
    <source>
        <dbReference type="EMBL" id="EFV02986.1"/>
    </source>
</evidence>
<evidence type="ECO:0000256" key="1">
    <source>
        <dbReference type="SAM" id="Phobius"/>
    </source>
</evidence>
<gene>
    <name evidence="2" type="ORF">HMPREF9420_2848</name>
</gene>
<dbReference type="Proteomes" id="UP000003874">
    <property type="component" value="Unassembled WGS sequence"/>
</dbReference>
<proteinExistence type="predicted"/>
<organism evidence="2 3">
    <name type="scientific">Segatella salivae DSM 15606</name>
    <dbReference type="NCBI Taxonomy" id="888832"/>
    <lineage>
        <taxon>Bacteria</taxon>
        <taxon>Pseudomonadati</taxon>
        <taxon>Bacteroidota</taxon>
        <taxon>Bacteroidia</taxon>
        <taxon>Bacteroidales</taxon>
        <taxon>Prevotellaceae</taxon>
        <taxon>Segatella</taxon>
    </lineage>
</organism>
<keyword evidence="1" id="KW-1133">Transmembrane helix</keyword>
<comment type="caution">
    <text evidence="2">The sequence shown here is derived from an EMBL/GenBank/DDBJ whole genome shotgun (WGS) entry which is preliminary data.</text>
</comment>
<dbReference type="STRING" id="888832.HMPREF9420_2848"/>
<dbReference type="HOGENOM" id="CLU_3121280_0_0_10"/>
<feature type="transmembrane region" description="Helical" evidence="1">
    <location>
        <begin position="6"/>
        <end position="25"/>
    </location>
</feature>
<dbReference type="EMBL" id="AEQO01000220">
    <property type="protein sequence ID" value="EFV02986.1"/>
    <property type="molecule type" value="Genomic_DNA"/>
</dbReference>
<dbReference type="AlphaFoldDB" id="E6MTN0"/>
<keyword evidence="1" id="KW-0812">Transmembrane</keyword>